<dbReference type="EMBL" id="AAKN02046403">
    <property type="status" value="NOT_ANNOTATED_CDS"/>
    <property type="molecule type" value="Genomic_DNA"/>
</dbReference>
<comment type="subcellular location">
    <subcellularLocation>
        <location evidence="1">Cytoplasm</location>
    </subcellularLocation>
    <subcellularLocation>
        <location evidence="1">Nucleus</location>
    </subcellularLocation>
    <subcellularLocation>
        <location evidence="1">Cell membrane</location>
    </subcellularLocation>
    <subcellularLocation>
        <location evidence="1">Cytoplasm</location>
        <location evidence="1">Perinuclear region</location>
    </subcellularLocation>
    <text evidence="1">Translocates from the cytoplasm to the nucleus at the onset of S-phase. Also localizes to lipid rafts.</text>
</comment>
<comment type="similarity">
    <text evidence="1">Belongs to the Mediator complex subunit 25 family. PTOV1 subfamily.</text>
</comment>
<keyword evidence="5" id="KW-1185">Reference proteome</keyword>
<dbReference type="GO" id="GO:0048471">
    <property type="term" value="C:perinuclear region of cytoplasm"/>
    <property type="evidence" value="ECO:0007669"/>
    <property type="project" value="UniProtKB-SubCell"/>
</dbReference>
<dbReference type="OMA" id="NELLWTG"/>
<evidence type="ECO:0000313" key="4">
    <source>
        <dbReference type="Ensembl" id="ENSCPOP00000021916.1"/>
    </source>
</evidence>
<dbReference type="InterPro" id="IPR021394">
    <property type="entry name" value="Med25_PTOV"/>
</dbReference>
<gene>
    <name evidence="4" type="primary">PTOV1</name>
</gene>
<dbReference type="GeneTree" id="ENSGT00940000161923"/>
<dbReference type="AlphaFoldDB" id="A0A286X907"/>
<name>A0A286X907_CAVPO</name>
<evidence type="ECO:0000313" key="5">
    <source>
        <dbReference type="Proteomes" id="UP000005447"/>
    </source>
</evidence>
<evidence type="ECO:0000256" key="1">
    <source>
        <dbReference type="RuleBase" id="RU369088"/>
    </source>
</evidence>
<proteinExistence type="inferred from homology"/>
<dbReference type="GO" id="GO:0005654">
    <property type="term" value="C:nucleoplasm"/>
    <property type="evidence" value="ECO:0007669"/>
    <property type="project" value="Ensembl"/>
</dbReference>
<reference evidence="4" key="2">
    <citation type="submission" date="2025-08" db="UniProtKB">
        <authorList>
            <consortium name="Ensembl"/>
        </authorList>
    </citation>
    <scope>IDENTIFICATION</scope>
    <source>
        <strain evidence="4">2N</strain>
    </source>
</reference>
<dbReference type="FunCoup" id="A0A286X907">
    <property type="interactions" value="814"/>
</dbReference>
<dbReference type="Pfam" id="PF11232">
    <property type="entry name" value="Med25"/>
    <property type="match status" value="2"/>
</dbReference>
<organism evidence="4 5">
    <name type="scientific">Cavia porcellus</name>
    <name type="common">Guinea pig</name>
    <dbReference type="NCBI Taxonomy" id="10141"/>
    <lineage>
        <taxon>Eukaryota</taxon>
        <taxon>Metazoa</taxon>
        <taxon>Chordata</taxon>
        <taxon>Craniata</taxon>
        <taxon>Vertebrata</taxon>
        <taxon>Euteleostomi</taxon>
        <taxon>Mammalia</taxon>
        <taxon>Eutheria</taxon>
        <taxon>Euarchontoglires</taxon>
        <taxon>Glires</taxon>
        <taxon>Rodentia</taxon>
        <taxon>Hystricomorpha</taxon>
        <taxon>Caviidae</taxon>
        <taxon>Cavia</taxon>
    </lineage>
</organism>
<feature type="region of interest" description="Disordered" evidence="2">
    <location>
        <begin position="1"/>
        <end position="27"/>
    </location>
</feature>
<sequence length="385" mass="43937">MVSPRRALRRSGAGGTLGGRRRSPRPLRVRAVRSRSWTPCPPSPQALRIRARSVPPMERTQVCPVGPSSPRLSLGGLAVSQHQFSGKLLAWSGVLEWQERRRPYSDSMMKLKQTLPCQVYLNQGENLKTEQWSKKLVMQLIPKQLLATLGPLFRNSQLAQFLFETETTSLLFFPQAGLLFPYISPCEVRVVLIVYSSKKKIFMGCIPSDQSGFVRALRQVITACKQVCGLPRPVINNKFLAWSGIMEWQEPRPEPNSRSKRWLLSHIYVNQGEILRTEQWPRDLYLQLIPKQLLTMLVPLFQNLCLVQFHFTKDLETLKSLSRVMDNGFVSAGMRMLMLLYSSEEKMFVGLIPHDQSSFLSSVQRVLANQQQNLEQEQQQRGMGG</sequence>
<dbReference type="InParanoid" id="A0A286X907"/>
<dbReference type="STRING" id="10141.ENSCPOP00000021916"/>
<dbReference type="Proteomes" id="UP000005447">
    <property type="component" value="Unassembled WGS sequence"/>
</dbReference>
<accession>A0A286X907</accession>
<dbReference type="Bgee" id="ENSCPOG00000035204">
    <property type="expression patterns" value="Expressed in cerebellum and 11 other cell types or tissues"/>
</dbReference>
<dbReference type="GO" id="GO:0005667">
    <property type="term" value="C:transcription regulator complex"/>
    <property type="evidence" value="ECO:0007669"/>
    <property type="project" value="TreeGrafter"/>
</dbReference>
<keyword evidence="1" id="KW-0539">Nucleus</keyword>
<reference evidence="5" key="1">
    <citation type="journal article" date="2011" name="Nature">
        <title>A high-resolution map of human evolutionary constraint using 29 mammals.</title>
        <authorList>
            <person name="Lindblad-Toh K."/>
            <person name="Garber M."/>
            <person name="Zuk O."/>
            <person name="Lin M.F."/>
            <person name="Parker B.J."/>
            <person name="Washietl S."/>
            <person name="Kheradpour P."/>
            <person name="Ernst J."/>
            <person name="Jordan G."/>
            <person name="Mauceli E."/>
            <person name="Ward L.D."/>
            <person name="Lowe C.B."/>
            <person name="Holloway A.K."/>
            <person name="Clamp M."/>
            <person name="Gnerre S."/>
            <person name="Alfoldi J."/>
            <person name="Beal K."/>
            <person name="Chang J."/>
            <person name="Clawson H."/>
            <person name="Cuff J."/>
            <person name="Di Palma F."/>
            <person name="Fitzgerald S."/>
            <person name="Flicek P."/>
            <person name="Guttman M."/>
            <person name="Hubisz M.J."/>
            <person name="Jaffe D.B."/>
            <person name="Jungreis I."/>
            <person name="Kent W.J."/>
            <person name="Kostka D."/>
            <person name="Lara M."/>
            <person name="Martins A.L."/>
            <person name="Massingham T."/>
            <person name="Moltke I."/>
            <person name="Raney B.J."/>
            <person name="Rasmussen M.D."/>
            <person name="Robinson J."/>
            <person name="Stark A."/>
            <person name="Vilella A.J."/>
            <person name="Wen J."/>
            <person name="Xie X."/>
            <person name="Zody M.C."/>
            <person name="Baldwin J."/>
            <person name="Bloom T."/>
            <person name="Chin C.W."/>
            <person name="Heiman D."/>
            <person name="Nicol R."/>
            <person name="Nusbaum C."/>
            <person name="Young S."/>
            <person name="Wilkinson J."/>
            <person name="Worley K.C."/>
            <person name="Kovar C.L."/>
            <person name="Muzny D.M."/>
            <person name="Gibbs R.A."/>
            <person name="Cree A."/>
            <person name="Dihn H.H."/>
            <person name="Fowler G."/>
            <person name="Jhangiani S."/>
            <person name="Joshi V."/>
            <person name="Lee S."/>
            <person name="Lewis L.R."/>
            <person name="Nazareth L.V."/>
            <person name="Okwuonu G."/>
            <person name="Santibanez J."/>
            <person name="Warren W.C."/>
            <person name="Mardis E.R."/>
            <person name="Weinstock G.M."/>
            <person name="Wilson R.K."/>
            <person name="Delehaunty K."/>
            <person name="Dooling D."/>
            <person name="Fronik C."/>
            <person name="Fulton L."/>
            <person name="Fulton B."/>
            <person name="Graves T."/>
            <person name="Minx P."/>
            <person name="Sodergren E."/>
            <person name="Birney E."/>
            <person name="Margulies E.H."/>
            <person name="Herrero J."/>
            <person name="Green E.D."/>
            <person name="Haussler D."/>
            <person name="Siepel A."/>
            <person name="Goldman N."/>
            <person name="Pollard K.S."/>
            <person name="Pedersen J.S."/>
            <person name="Lander E.S."/>
            <person name="Kellis M."/>
        </authorList>
    </citation>
    <scope>NUCLEOTIDE SEQUENCE [LARGE SCALE GENOMIC DNA]</scope>
    <source>
        <strain evidence="5">2N</strain>
    </source>
</reference>
<protein>
    <recommendedName>
        <fullName evidence="1">Prostate tumor-overexpressed gene 1 protein</fullName>
    </recommendedName>
</protein>
<keyword evidence="1" id="KW-0804">Transcription</keyword>
<keyword evidence="1" id="KW-0963">Cytoplasm</keyword>
<dbReference type="GO" id="GO:0045944">
    <property type="term" value="P:positive regulation of transcription by RNA polymerase II"/>
    <property type="evidence" value="ECO:0007669"/>
    <property type="project" value="TreeGrafter"/>
</dbReference>
<feature type="domain" description="Mediator complex subunit Med25 PTOV" evidence="3">
    <location>
        <begin position="237"/>
        <end position="372"/>
    </location>
</feature>
<evidence type="ECO:0000256" key="2">
    <source>
        <dbReference type="SAM" id="MobiDB-lite"/>
    </source>
</evidence>
<feature type="domain" description="Mediator complex subunit Med25 PTOV" evidence="3">
    <location>
        <begin position="87"/>
        <end position="225"/>
    </location>
</feature>
<dbReference type="GO" id="GO:0005886">
    <property type="term" value="C:plasma membrane"/>
    <property type="evidence" value="ECO:0007669"/>
    <property type="project" value="UniProtKB-SubCell"/>
</dbReference>
<comment type="subunit">
    <text evidence="1">May interact with CREBBP. Interacts with FLOT1.</text>
</comment>
<dbReference type="PANTHER" id="PTHR12433">
    <property type="entry name" value="MEDIATOR OF RNA POLYMERASE II TRANSCRIPTION SUBUNIT 25"/>
    <property type="match status" value="1"/>
</dbReference>
<comment type="function">
    <text evidence="1">Activates transcription. Required for nuclear translocation of FLOT1. Promotes cell proliferation.</text>
</comment>
<dbReference type="InterPro" id="IPR038196">
    <property type="entry name" value="Med25_PTOV_sf"/>
</dbReference>
<dbReference type="Ensembl" id="ENSCPOT00000045092.1">
    <property type="protein sequence ID" value="ENSCPOP00000021916.1"/>
    <property type="gene ID" value="ENSCPOG00000035204.1"/>
</dbReference>
<dbReference type="VEuPathDB" id="HostDB:ENSCPOG00000035204"/>
<reference evidence="4" key="3">
    <citation type="submission" date="2025-09" db="UniProtKB">
        <authorList>
            <consortium name="Ensembl"/>
        </authorList>
    </citation>
    <scope>IDENTIFICATION</scope>
    <source>
        <strain evidence="4">2N</strain>
    </source>
</reference>
<dbReference type="Gene3D" id="2.40.290.30">
    <property type="entry name" value="Mediator complex subunit 25, ACID domain"/>
    <property type="match status" value="2"/>
</dbReference>
<dbReference type="PANTHER" id="PTHR12433:SF3">
    <property type="entry name" value="PROSTATE TUMOR-OVEREXPRESSED GENE 1 PROTEIN"/>
    <property type="match status" value="1"/>
</dbReference>
<evidence type="ECO:0000259" key="3">
    <source>
        <dbReference type="Pfam" id="PF11232"/>
    </source>
</evidence>